<keyword evidence="5 7" id="KW-1133">Transmembrane helix</keyword>
<keyword evidence="6 7" id="KW-0472">Membrane</keyword>
<evidence type="ECO:0000256" key="1">
    <source>
        <dbReference type="ARBA" id="ARBA00004651"/>
    </source>
</evidence>
<dbReference type="OrthoDB" id="9785347at2"/>
<evidence type="ECO:0000256" key="7">
    <source>
        <dbReference type="RuleBase" id="RU363032"/>
    </source>
</evidence>
<dbReference type="Gene3D" id="1.10.3720.10">
    <property type="entry name" value="MetI-like"/>
    <property type="match status" value="1"/>
</dbReference>
<evidence type="ECO:0000256" key="2">
    <source>
        <dbReference type="ARBA" id="ARBA00022448"/>
    </source>
</evidence>
<dbReference type="AlphaFoldDB" id="A0A1G5QF69"/>
<dbReference type="PROSITE" id="PS50928">
    <property type="entry name" value="ABC_TM1"/>
    <property type="match status" value="1"/>
</dbReference>
<comment type="similarity">
    <text evidence="7">Belongs to the binding-protein-dependent transport system permease family.</text>
</comment>
<keyword evidence="3" id="KW-1003">Cell membrane</keyword>
<dbReference type="PANTHER" id="PTHR43005:SF2">
    <property type="entry name" value="INTEGRAL MEMBRANE SUGAR TRANSPORT PROTEIN"/>
    <property type="match status" value="1"/>
</dbReference>
<keyword evidence="4 7" id="KW-0812">Transmembrane</keyword>
<reference evidence="9 10" key="1">
    <citation type="submission" date="2016-10" db="EMBL/GenBank/DDBJ databases">
        <authorList>
            <person name="de Groot N.N."/>
        </authorList>
    </citation>
    <scope>NUCLEOTIDE SEQUENCE [LARGE SCALE GENOMIC DNA]</scope>
    <source>
        <strain evidence="9 10">HLD2</strain>
    </source>
</reference>
<evidence type="ECO:0000256" key="4">
    <source>
        <dbReference type="ARBA" id="ARBA00022692"/>
    </source>
</evidence>
<evidence type="ECO:0000313" key="9">
    <source>
        <dbReference type="EMBL" id="SCZ60246.1"/>
    </source>
</evidence>
<dbReference type="CDD" id="cd06261">
    <property type="entry name" value="TM_PBP2"/>
    <property type="match status" value="1"/>
</dbReference>
<keyword evidence="10" id="KW-1185">Reference proteome</keyword>
<dbReference type="PANTHER" id="PTHR43005">
    <property type="entry name" value="BLR7065 PROTEIN"/>
    <property type="match status" value="1"/>
</dbReference>
<evidence type="ECO:0000256" key="6">
    <source>
        <dbReference type="ARBA" id="ARBA00023136"/>
    </source>
</evidence>
<accession>A0A1G5QF69</accession>
<dbReference type="EMBL" id="FMWD01000005">
    <property type="protein sequence ID" value="SCZ60246.1"/>
    <property type="molecule type" value="Genomic_DNA"/>
</dbReference>
<feature type="transmembrane region" description="Helical" evidence="7">
    <location>
        <begin position="75"/>
        <end position="96"/>
    </location>
</feature>
<feature type="domain" description="ABC transmembrane type-1" evidence="8">
    <location>
        <begin position="71"/>
        <end position="283"/>
    </location>
</feature>
<evidence type="ECO:0000256" key="3">
    <source>
        <dbReference type="ARBA" id="ARBA00022475"/>
    </source>
</evidence>
<keyword evidence="2 7" id="KW-0813">Transport</keyword>
<dbReference type="Pfam" id="PF00528">
    <property type="entry name" value="BPD_transp_1"/>
    <property type="match status" value="1"/>
</dbReference>
<feature type="transmembrane region" description="Helical" evidence="7">
    <location>
        <begin position="264"/>
        <end position="287"/>
    </location>
</feature>
<name>A0A1G5QF69_9GAMM</name>
<dbReference type="GO" id="GO:0005886">
    <property type="term" value="C:plasma membrane"/>
    <property type="evidence" value="ECO:0007669"/>
    <property type="project" value="UniProtKB-SubCell"/>
</dbReference>
<feature type="transmembrane region" description="Helical" evidence="7">
    <location>
        <begin position="132"/>
        <end position="151"/>
    </location>
</feature>
<dbReference type="InterPro" id="IPR035906">
    <property type="entry name" value="MetI-like_sf"/>
</dbReference>
<feature type="transmembrane region" description="Helical" evidence="7">
    <location>
        <begin position="204"/>
        <end position="223"/>
    </location>
</feature>
<dbReference type="SUPFAM" id="SSF161098">
    <property type="entry name" value="MetI-like"/>
    <property type="match status" value="1"/>
</dbReference>
<dbReference type="GO" id="GO:0055085">
    <property type="term" value="P:transmembrane transport"/>
    <property type="evidence" value="ECO:0007669"/>
    <property type="project" value="InterPro"/>
</dbReference>
<dbReference type="Proteomes" id="UP000199648">
    <property type="component" value="Unassembled WGS sequence"/>
</dbReference>
<organism evidence="9 10">
    <name type="scientific">Thiohalomonas denitrificans</name>
    <dbReference type="NCBI Taxonomy" id="415747"/>
    <lineage>
        <taxon>Bacteria</taxon>
        <taxon>Pseudomonadati</taxon>
        <taxon>Pseudomonadota</taxon>
        <taxon>Gammaproteobacteria</taxon>
        <taxon>Thiohalomonadales</taxon>
        <taxon>Thiohalomonadaceae</taxon>
        <taxon>Thiohalomonas</taxon>
    </lineage>
</organism>
<sequence>MGPLARKRARAAWWFLLPSLAVLLLTAGWPLLRTVGFGFTDAYLGNLENYSFVGLDNFILLYQDPFWWQSVRNTLFFTITSVSLELVLGLTIALILNVALPGRGLMRAAVLIPWAIPTIVSARMWQWMYNDLYGVFNQMLMGVGVIAEPIAWTADPALSLWSVVAVDVWKTTPFVALLALAALQLVPGELYEAARVDGVHPVKIFFRITLPLIMPALLVAMVFRMLDALRIFDLIYILTSGSPSTMSMSVYARRHLVEFQDVGYGSAASTFLFALVALITAIVLTLGRSHLAREVRR</sequence>
<protein>
    <submittedName>
        <fullName evidence="9">Trehalose/maltose transport system permease protein</fullName>
    </submittedName>
</protein>
<evidence type="ECO:0000256" key="5">
    <source>
        <dbReference type="ARBA" id="ARBA00022989"/>
    </source>
</evidence>
<dbReference type="InterPro" id="IPR000515">
    <property type="entry name" value="MetI-like"/>
</dbReference>
<dbReference type="STRING" id="415747.SAMN03097708_02015"/>
<feature type="transmembrane region" description="Helical" evidence="7">
    <location>
        <begin position="158"/>
        <end position="184"/>
    </location>
</feature>
<evidence type="ECO:0000259" key="8">
    <source>
        <dbReference type="PROSITE" id="PS50928"/>
    </source>
</evidence>
<comment type="subcellular location">
    <subcellularLocation>
        <location evidence="1 7">Cell membrane</location>
        <topology evidence="1 7">Multi-pass membrane protein</topology>
    </subcellularLocation>
</comment>
<dbReference type="RefSeq" id="WP_092996189.1">
    <property type="nucleotide sequence ID" value="NZ_FMWD01000005.1"/>
</dbReference>
<gene>
    <name evidence="9" type="ORF">SAMN03097708_02015</name>
</gene>
<evidence type="ECO:0000313" key="10">
    <source>
        <dbReference type="Proteomes" id="UP000199648"/>
    </source>
</evidence>
<proteinExistence type="inferred from homology"/>
<feature type="transmembrane region" description="Helical" evidence="7">
    <location>
        <begin position="12"/>
        <end position="32"/>
    </location>
</feature>